<dbReference type="CDD" id="cd03424">
    <property type="entry name" value="NUDIX_ADPRase_Nudt5_UGPPase_Nudt14"/>
    <property type="match status" value="1"/>
</dbReference>
<keyword evidence="2 4" id="KW-0378">Hydrolase</keyword>
<dbReference type="EMBL" id="DWXE01000006">
    <property type="protein sequence ID" value="HJB90228.1"/>
    <property type="molecule type" value="Genomic_DNA"/>
</dbReference>
<dbReference type="InterPro" id="IPR000086">
    <property type="entry name" value="NUDIX_hydrolase_dom"/>
</dbReference>
<proteinExistence type="predicted"/>
<dbReference type="SUPFAM" id="SSF55811">
    <property type="entry name" value="Nudix"/>
    <property type="match status" value="1"/>
</dbReference>
<dbReference type="GO" id="GO:0016787">
    <property type="term" value="F:hydrolase activity"/>
    <property type="evidence" value="ECO:0007669"/>
    <property type="project" value="UniProtKB-KW"/>
</dbReference>
<sequence>MKLLGMKKVRDGAYLKNYELLYENRAGRPKTFELVSRKELRGPQDLGKAVSGVSIVAFCGERMLLLREFRMSLNREVFNLCAGMLEEGETVEDCVRRELFEETGLRTKRIIGLLPPSYSAVGFSDTKTCIAFVEAEGEVSDCASANEQIRARFYDRDEVRALLRAEEFSSRSQMAACCFAAGMGKEALAALFPAEDVEEEGRNRE</sequence>
<reference evidence="4" key="2">
    <citation type="submission" date="2021-04" db="EMBL/GenBank/DDBJ databases">
        <authorList>
            <person name="Gilroy R."/>
        </authorList>
    </citation>
    <scope>NUCLEOTIDE SEQUENCE</scope>
    <source>
        <strain evidence="4">USAMLcec3-2134</strain>
    </source>
</reference>
<gene>
    <name evidence="4" type="ORF">H9763_02040</name>
</gene>
<dbReference type="GO" id="GO:0019693">
    <property type="term" value="P:ribose phosphate metabolic process"/>
    <property type="evidence" value="ECO:0007669"/>
    <property type="project" value="TreeGrafter"/>
</dbReference>
<dbReference type="Proteomes" id="UP000886883">
    <property type="component" value="Unassembled WGS sequence"/>
</dbReference>
<dbReference type="Gene3D" id="3.90.79.10">
    <property type="entry name" value="Nucleoside Triphosphate Pyrophosphohydrolase"/>
    <property type="match status" value="1"/>
</dbReference>
<name>A0A9D2MQA5_9FIRM</name>
<organism evidence="4 5">
    <name type="scientific">Candidatus Eisenbergiella merdigallinarum</name>
    <dbReference type="NCBI Taxonomy" id="2838552"/>
    <lineage>
        <taxon>Bacteria</taxon>
        <taxon>Bacillati</taxon>
        <taxon>Bacillota</taxon>
        <taxon>Clostridia</taxon>
        <taxon>Lachnospirales</taxon>
        <taxon>Lachnospiraceae</taxon>
        <taxon>Eisenbergiella</taxon>
    </lineage>
</organism>
<comment type="cofactor">
    <cofactor evidence="1">
        <name>Mg(2+)</name>
        <dbReference type="ChEBI" id="CHEBI:18420"/>
    </cofactor>
</comment>
<comment type="caution">
    <text evidence="4">The sequence shown here is derived from an EMBL/GenBank/DDBJ whole genome shotgun (WGS) entry which is preliminary data.</text>
</comment>
<feature type="domain" description="Nudix hydrolase" evidence="3">
    <location>
        <begin position="48"/>
        <end position="176"/>
    </location>
</feature>
<protein>
    <submittedName>
        <fullName evidence="4">NUDIX hydrolase</fullName>
    </submittedName>
</protein>
<dbReference type="GO" id="GO:0006753">
    <property type="term" value="P:nucleoside phosphate metabolic process"/>
    <property type="evidence" value="ECO:0007669"/>
    <property type="project" value="TreeGrafter"/>
</dbReference>
<dbReference type="PANTHER" id="PTHR11839:SF18">
    <property type="entry name" value="NUDIX HYDROLASE DOMAIN-CONTAINING PROTEIN"/>
    <property type="match status" value="1"/>
</dbReference>
<evidence type="ECO:0000313" key="5">
    <source>
        <dbReference type="Proteomes" id="UP000886883"/>
    </source>
</evidence>
<accession>A0A9D2MQA5</accession>
<evidence type="ECO:0000259" key="3">
    <source>
        <dbReference type="PROSITE" id="PS51462"/>
    </source>
</evidence>
<dbReference type="PROSITE" id="PS00893">
    <property type="entry name" value="NUDIX_BOX"/>
    <property type="match status" value="1"/>
</dbReference>
<dbReference type="InterPro" id="IPR020084">
    <property type="entry name" value="NUDIX_hydrolase_CS"/>
</dbReference>
<evidence type="ECO:0000256" key="1">
    <source>
        <dbReference type="ARBA" id="ARBA00001946"/>
    </source>
</evidence>
<dbReference type="AlphaFoldDB" id="A0A9D2MQA5"/>
<reference evidence="4" key="1">
    <citation type="journal article" date="2021" name="PeerJ">
        <title>Extensive microbial diversity within the chicken gut microbiome revealed by metagenomics and culture.</title>
        <authorList>
            <person name="Gilroy R."/>
            <person name="Ravi A."/>
            <person name="Getino M."/>
            <person name="Pursley I."/>
            <person name="Horton D.L."/>
            <person name="Alikhan N.F."/>
            <person name="Baker D."/>
            <person name="Gharbi K."/>
            <person name="Hall N."/>
            <person name="Watson M."/>
            <person name="Adriaenssens E.M."/>
            <person name="Foster-Nyarko E."/>
            <person name="Jarju S."/>
            <person name="Secka A."/>
            <person name="Antonio M."/>
            <person name="Oren A."/>
            <person name="Chaudhuri R.R."/>
            <person name="La Ragione R."/>
            <person name="Hildebrand F."/>
            <person name="Pallen M.J."/>
        </authorList>
    </citation>
    <scope>NUCLEOTIDE SEQUENCE</scope>
    <source>
        <strain evidence="4">USAMLcec3-2134</strain>
    </source>
</reference>
<dbReference type="InterPro" id="IPR015797">
    <property type="entry name" value="NUDIX_hydrolase-like_dom_sf"/>
</dbReference>
<evidence type="ECO:0000256" key="2">
    <source>
        <dbReference type="ARBA" id="ARBA00022801"/>
    </source>
</evidence>
<dbReference type="Pfam" id="PF00293">
    <property type="entry name" value="NUDIX"/>
    <property type="match status" value="1"/>
</dbReference>
<evidence type="ECO:0000313" key="4">
    <source>
        <dbReference type="EMBL" id="HJB90228.1"/>
    </source>
</evidence>
<dbReference type="PANTHER" id="PTHR11839">
    <property type="entry name" value="UDP/ADP-SUGAR PYROPHOSPHATASE"/>
    <property type="match status" value="1"/>
</dbReference>
<dbReference type="PROSITE" id="PS51462">
    <property type="entry name" value="NUDIX"/>
    <property type="match status" value="1"/>
</dbReference>